<dbReference type="GO" id="GO:0000407">
    <property type="term" value="C:phagophore assembly site"/>
    <property type="evidence" value="ECO:0007669"/>
    <property type="project" value="TreeGrafter"/>
</dbReference>
<accession>A0A0P1A869</accession>
<proteinExistence type="inferred from homology"/>
<evidence type="ECO:0000256" key="2">
    <source>
        <dbReference type="ARBA" id="ARBA00007683"/>
    </source>
</evidence>
<sequence>MQSLFHGVREYLTPVLTESSFEDKGLLTPEEFVKAGDLLVYKCPTWRWESGESSQRRSYLPVDKQFLITRNVPCRRRVTSLEQSYQTEEAVEGEDEWVATSSYAVEGGNTNSVTDLSDEMGGVSISQGDKSQACSSDIKGGILGAIVDEHFKADSAIESEIHDLSTYEEEDNLVEDEATLDSSSHTYLVASEPDDVDDAILRTRTYDLSITYDKYYQTPRVWLFGYNECNVPLTGDQMFEDIMQDYANRTVTMEVHPHRSSLLHASIHPCQHGAVMKRIIANLKMRRPGETETEDQVAHTIRSDQYLFLFLKFIQSVIPTVDYDYTIEVNAKQ</sequence>
<dbReference type="GO" id="GO:0019776">
    <property type="term" value="F:Atg8-family ligase activity"/>
    <property type="evidence" value="ECO:0007669"/>
    <property type="project" value="TreeGrafter"/>
</dbReference>
<organism evidence="8 9">
    <name type="scientific">Plasmopara halstedii</name>
    <name type="common">Downy mildew of sunflower</name>
    <dbReference type="NCBI Taxonomy" id="4781"/>
    <lineage>
        <taxon>Eukaryota</taxon>
        <taxon>Sar</taxon>
        <taxon>Stramenopiles</taxon>
        <taxon>Oomycota</taxon>
        <taxon>Peronosporomycetes</taxon>
        <taxon>Peronosporales</taxon>
        <taxon>Peronosporaceae</taxon>
        <taxon>Plasmopara</taxon>
    </lineage>
</organism>
<name>A0A0P1A869_PLAHL</name>
<reference evidence="9" key="1">
    <citation type="submission" date="2014-09" db="EMBL/GenBank/DDBJ databases">
        <authorList>
            <person name="Sharma Rahul"/>
            <person name="Thines Marco"/>
        </authorList>
    </citation>
    <scope>NUCLEOTIDE SEQUENCE [LARGE SCALE GENOMIC DNA]</scope>
</reference>
<dbReference type="InterPro" id="IPR007135">
    <property type="entry name" value="Atg3/Atg10"/>
</dbReference>
<keyword evidence="7" id="KW-0072">Autophagy</keyword>
<keyword evidence="9" id="KW-1185">Reference proteome</keyword>
<keyword evidence="6" id="KW-0653">Protein transport</keyword>
<dbReference type="AlphaFoldDB" id="A0A0P1A869"/>
<dbReference type="GO" id="GO:0005829">
    <property type="term" value="C:cytosol"/>
    <property type="evidence" value="ECO:0007669"/>
    <property type="project" value="TreeGrafter"/>
</dbReference>
<comment type="subcellular location">
    <subcellularLocation>
        <location evidence="1">Cytoplasm</location>
    </subcellularLocation>
</comment>
<dbReference type="Pfam" id="PF03987">
    <property type="entry name" value="Autophagy_act_C"/>
    <property type="match status" value="1"/>
</dbReference>
<keyword evidence="3" id="KW-0813">Transport</keyword>
<evidence type="ECO:0000256" key="7">
    <source>
        <dbReference type="ARBA" id="ARBA00023006"/>
    </source>
</evidence>
<evidence type="ECO:0000256" key="6">
    <source>
        <dbReference type="ARBA" id="ARBA00022927"/>
    </source>
</evidence>
<dbReference type="GO" id="GO:0015031">
    <property type="term" value="P:protein transport"/>
    <property type="evidence" value="ECO:0007669"/>
    <property type="project" value="UniProtKB-KW"/>
</dbReference>
<dbReference type="GO" id="GO:0000045">
    <property type="term" value="P:autophagosome assembly"/>
    <property type="evidence" value="ECO:0007669"/>
    <property type="project" value="TreeGrafter"/>
</dbReference>
<dbReference type="OMA" id="HCPTWSW"/>
<dbReference type="STRING" id="4781.A0A0P1A869"/>
<dbReference type="RefSeq" id="XP_024573239.1">
    <property type="nucleotide sequence ID" value="XM_024722131.1"/>
</dbReference>
<evidence type="ECO:0000256" key="1">
    <source>
        <dbReference type="ARBA" id="ARBA00004496"/>
    </source>
</evidence>
<evidence type="ECO:0000313" key="8">
    <source>
        <dbReference type="EMBL" id="CEG36870.1"/>
    </source>
</evidence>
<dbReference type="GO" id="GO:0044804">
    <property type="term" value="P:nucleophagy"/>
    <property type="evidence" value="ECO:0007669"/>
    <property type="project" value="TreeGrafter"/>
</dbReference>
<dbReference type="GeneID" id="36399178"/>
<dbReference type="Proteomes" id="UP000054928">
    <property type="component" value="Unassembled WGS sequence"/>
</dbReference>
<protein>
    <submittedName>
        <fullName evidence="8">Autophagy-related protein 3-like</fullName>
    </submittedName>
</protein>
<dbReference type="GO" id="GO:0000422">
    <property type="term" value="P:autophagy of mitochondrion"/>
    <property type="evidence" value="ECO:0007669"/>
    <property type="project" value="TreeGrafter"/>
</dbReference>
<comment type="similarity">
    <text evidence="2">Belongs to the ATG3 family.</text>
</comment>
<dbReference type="EMBL" id="CCYD01000252">
    <property type="protein sequence ID" value="CEG36870.1"/>
    <property type="molecule type" value="Genomic_DNA"/>
</dbReference>
<keyword evidence="4" id="KW-0963">Cytoplasm</keyword>
<evidence type="ECO:0000256" key="5">
    <source>
        <dbReference type="ARBA" id="ARBA00022786"/>
    </source>
</evidence>
<evidence type="ECO:0000313" key="9">
    <source>
        <dbReference type="Proteomes" id="UP000054928"/>
    </source>
</evidence>
<keyword evidence="5" id="KW-0833">Ubl conjugation pathway</keyword>
<dbReference type="OrthoDB" id="1584384at2759"/>
<dbReference type="GO" id="GO:0061723">
    <property type="term" value="P:glycophagy"/>
    <property type="evidence" value="ECO:0007669"/>
    <property type="project" value="TreeGrafter"/>
</dbReference>
<dbReference type="PANTHER" id="PTHR12866">
    <property type="entry name" value="UBIQUITIN-LIKE-CONJUGATING ENZYME ATG3"/>
    <property type="match status" value="1"/>
</dbReference>
<dbReference type="PANTHER" id="PTHR12866:SF2">
    <property type="entry name" value="UBIQUITIN-LIKE-CONJUGATING ENZYME ATG3"/>
    <property type="match status" value="1"/>
</dbReference>
<evidence type="ECO:0000256" key="3">
    <source>
        <dbReference type="ARBA" id="ARBA00022448"/>
    </source>
</evidence>
<evidence type="ECO:0000256" key="4">
    <source>
        <dbReference type="ARBA" id="ARBA00022490"/>
    </source>
</evidence>